<organism evidence="3 4">
    <name type="scientific">Rhodnius prolixus</name>
    <name type="common">Triatomid bug</name>
    <dbReference type="NCBI Taxonomy" id="13249"/>
    <lineage>
        <taxon>Eukaryota</taxon>
        <taxon>Metazoa</taxon>
        <taxon>Ecdysozoa</taxon>
        <taxon>Arthropoda</taxon>
        <taxon>Hexapoda</taxon>
        <taxon>Insecta</taxon>
        <taxon>Pterygota</taxon>
        <taxon>Neoptera</taxon>
        <taxon>Paraneoptera</taxon>
        <taxon>Hemiptera</taxon>
        <taxon>Heteroptera</taxon>
        <taxon>Panheteroptera</taxon>
        <taxon>Cimicomorpha</taxon>
        <taxon>Reduviidae</taxon>
        <taxon>Triatominae</taxon>
        <taxon>Rhodnius</taxon>
    </lineage>
</organism>
<dbReference type="InParanoid" id="T1HCL9"/>
<keyword evidence="4" id="KW-1185">Reference proteome</keyword>
<dbReference type="AlphaFoldDB" id="T1HCL9"/>
<reference evidence="3" key="1">
    <citation type="submission" date="2015-05" db="UniProtKB">
        <authorList>
            <consortium name="EnsemblMetazoa"/>
        </authorList>
    </citation>
    <scope>IDENTIFICATION</scope>
</reference>
<evidence type="ECO:0000313" key="3">
    <source>
        <dbReference type="EnsemblMetazoa" id="RPRC001783-PA"/>
    </source>
</evidence>
<dbReference type="HOGENOM" id="CLU_2323252_0_0_1"/>
<dbReference type="EMBL" id="ACPB03002534">
    <property type="status" value="NOT_ANNOTATED_CDS"/>
    <property type="molecule type" value="Genomic_DNA"/>
</dbReference>
<accession>T1HCL9</accession>
<protein>
    <submittedName>
        <fullName evidence="3">HTH_Tnp_Tc3_2 domain-containing protein</fullName>
    </submittedName>
</protein>
<evidence type="ECO:0000259" key="2">
    <source>
        <dbReference type="Pfam" id="PF01498"/>
    </source>
</evidence>
<dbReference type="InterPro" id="IPR002492">
    <property type="entry name" value="Transposase_Tc1-like"/>
</dbReference>
<evidence type="ECO:0000256" key="1">
    <source>
        <dbReference type="SAM" id="MobiDB-lite"/>
    </source>
</evidence>
<dbReference type="GO" id="GO:0003677">
    <property type="term" value="F:DNA binding"/>
    <property type="evidence" value="ECO:0007669"/>
    <property type="project" value="InterPro"/>
</dbReference>
<dbReference type="EnsemblMetazoa" id="RPRC001783-RA">
    <property type="protein sequence ID" value="RPRC001783-PA"/>
    <property type="gene ID" value="RPRC001783"/>
</dbReference>
<name>T1HCL9_RHOPR</name>
<sequence>MELNETHLFREGGCDVGQGYEERGTTENSKGNGRRKKLNGRMKSKIKHEALKIPMISAQALADMVQSTSGISVSERTIRNALHSDGLHGRVPKKKPFIS</sequence>
<dbReference type="GO" id="GO:0015074">
    <property type="term" value="P:DNA integration"/>
    <property type="evidence" value="ECO:0007669"/>
    <property type="project" value="InterPro"/>
</dbReference>
<proteinExistence type="predicted"/>
<dbReference type="Pfam" id="PF01498">
    <property type="entry name" value="HTH_Tnp_Tc3_2"/>
    <property type="match status" value="1"/>
</dbReference>
<feature type="domain" description="Transposase Tc1-like" evidence="2">
    <location>
        <begin position="44"/>
        <end position="99"/>
    </location>
</feature>
<dbReference type="Proteomes" id="UP000015103">
    <property type="component" value="Unassembled WGS sequence"/>
</dbReference>
<dbReference type="GO" id="GO:0006313">
    <property type="term" value="P:DNA transposition"/>
    <property type="evidence" value="ECO:0007669"/>
    <property type="project" value="InterPro"/>
</dbReference>
<dbReference type="VEuPathDB" id="VectorBase:RPRC001783"/>
<feature type="compositionally biased region" description="Basic and acidic residues" evidence="1">
    <location>
        <begin position="1"/>
        <end position="13"/>
    </location>
</feature>
<evidence type="ECO:0000313" key="4">
    <source>
        <dbReference type="Proteomes" id="UP000015103"/>
    </source>
</evidence>
<feature type="region of interest" description="Disordered" evidence="1">
    <location>
        <begin position="1"/>
        <end position="38"/>
    </location>
</feature>